<accession>A0ABP8WJA0</accession>
<dbReference type="NCBIfam" id="TIGR01460">
    <property type="entry name" value="HAD-SF-IIA"/>
    <property type="match status" value="1"/>
</dbReference>
<dbReference type="PANTHER" id="PTHR19288">
    <property type="entry name" value="4-NITROPHENYLPHOSPHATASE-RELATED"/>
    <property type="match status" value="1"/>
</dbReference>
<dbReference type="InterPro" id="IPR023214">
    <property type="entry name" value="HAD_sf"/>
</dbReference>
<name>A0ABP8WJA0_9MICC</name>
<dbReference type="PANTHER" id="PTHR19288:SF95">
    <property type="entry name" value="D-GLYCEROL 3-PHOSPHATE PHOSPHATASE"/>
    <property type="match status" value="1"/>
</dbReference>
<protein>
    <submittedName>
        <fullName evidence="1">HAD-IIA family hydrolase</fullName>
    </submittedName>
</protein>
<dbReference type="RefSeq" id="WP_303382888.1">
    <property type="nucleotide sequence ID" value="NZ_BAABLN010000002.1"/>
</dbReference>
<dbReference type="SUPFAM" id="SSF56784">
    <property type="entry name" value="HAD-like"/>
    <property type="match status" value="1"/>
</dbReference>
<dbReference type="Gene3D" id="3.40.50.1000">
    <property type="entry name" value="HAD superfamily/HAD-like"/>
    <property type="match status" value="2"/>
</dbReference>
<comment type="caution">
    <text evidence="1">The sequence shown here is derived from an EMBL/GenBank/DDBJ whole genome shotgun (WGS) entry which is preliminary data.</text>
</comment>
<dbReference type="GO" id="GO:0016787">
    <property type="term" value="F:hydrolase activity"/>
    <property type="evidence" value="ECO:0007669"/>
    <property type="project" value="UniProtKB-KW"/>
</dbReference>
<proteinExistence type="predicted"/>
<gene>
    <name evidence="1" type="ORF">GCM10025781_02640</name>
</gene>
<dbReference type="Pfam" id="PF13242">
    <property type="entry name" value="Hydrolase_like"/>
    <property type="match status" value="1"/>
</dbReference>
<sequence>MTDEPLIRRFDALLCDLDGVVYAGPDAIDGGPESLNRAVEMGVPVMYVTNNASRPPAAVAEHISQLGAPTRASSVASSAQAAAKLLADRLPENSRVLITGAQALADEISAVGLTPVWSQAEDPAAVVQGFNPQLGWEQLAEAAYTLADESVLWCATNTDRTIPKERGIAPGNGTLVAAVAAATGREPIVAGKPQAPVFHEAAERARSRRPVVVGDRLDTDIRGAHAAGMASIEVFTGVDTPETVLRACDRERPTYLLGNLRELFAVYPEPQVTHEDHDVTATCRDATAVARENAVTVRASENSLDGWRAACAAWWALHPEAEAPTDPDVTWVSES</sequence>
<keyword evidence="2" id="KW-1185">Reference proteome</keyword>
<dbReference type="Pfam" id="PF13344">
    <property type="entry name" value="Hydrolase_6"/>
    <property type="match status" value="1"/>
</dbReference>
<dbReference type="InterPro" id="IPR006357">
    <property type="entry name" value="HAD-SF_hydro_IIA"/>
</dbReference>
<dbReference type="EMBL" id="BAABLN010000002">
    <property type="protein sequence ID" value="GAA4689336.1"/>
    <property type="molecule type" value="Genomic_DNA"/>
</dbReference>
<dbReference type="Proteomes" id="UP001501446">
    <property type="component" value="Unassembled WGS sequence"/>
</dbReference>
<reference evidence="2" key="1">
    <citation type="journal article" date="2019" name="Int. J. Syst. Evol. Microbiol.">
        <title>The Global Catalogue of Microorganisms (GCM) 10K type strain sequencing project: providing services to taxonomists for standard genome sequencing and annotation.</title>
        <authorList>
            <consortium name="The Broad Institute Genomics Platform"/>
            <consortium name="The Broad Institute Genome Sequencing Center for Infectious Disease"/>
            <person name="Wu L."/>
            <person name="Ma J."/>
        </authorList>
    </citation>
    <scope>NUCLEOTIDE SEQUENCE [LARGE SCALE GENOMIC DNA]</scope>
    <source>
        <strain evidence="2">JCM 18958</strain>
    </source>
</reference>
<evidence type="ECO:0000313" key="1">
    <source>
        <dbReference type="EMBL" id="GAA4689336.1"/>
    </source>
</evidence>
<evidence type="ECO:0000313" key="2">
    <source>
        <dbReference type="Proteomes" id="UP001501446"/>
    </source>
</evidence>
<dbReference type="InterPro" id="IPR036412">
    <property type="entry name" value="HAD-like_sf"/>
</dbReference>
<organism evidence="1 2">
    <name type="scientific">Kocuria gwangalliensis</name>
    <dbReference type="NCBI Taxonomy" id="501592"/>
    <lineage>
        <taxon>Bacteria</taxon>
        <taxon>Bacillati</taxon>
        <taxon>Actinomycetota</taxon>
        <taxon>Actinomycetes</taxon>
        <taxon>Micrococcales</taxon>
        <taxon>Micrococcaceae</taxon>
        <taxon>Kocuria</taxon>
    </lineage>
</organism>
<keyword evidence="1" id="KW-0378">Hydrolase</keyword>